<protein>
    <recommendedName>
        <fullName evidence="3">Lipocalin-like domain-containing protein</fullName>
    </recommendedName>
</protein>
<dbReference type="Proteomes" id="UP001144347">
    <property type="component" value="Unassembled WGS sequence"/>
</dbReference>
<organism evidence="1 2">
    <name type="scientific">Pedobacter punctiformis</name>
    <dbReference type="NCBI Taxonomy" id="3004097"/>
    <lineage>
        <taxon>Bacteria</taxon>
        <taxon>Pseudomonadati</taxon>
        <taxon>Bacteroidota</taxon>
        <taxon>Sphingobacteriia</taxon>
        <taxon>Sphingobacteriales</taxon>
        <taxon>Sphingobacteriaceae</taxon>
        <taxon>Pedobacter</taxon>
    </lineage>
</organism>
<gene>
    <name evidence="1" type="ORF">O0955_12870</name>
</gene>
<proteinExistence type="predicted"/>
<sequence>MKYLFLLSSIFLLFNGSINPKKENFEHNYAGKIGKYTVYMNLKARNNTISGTYFYANKGIEINLTDGKVENDRLTCFETDYLKNKTAKITATLKNGVLNGTWKNLVTQKELPVQLQVSKLKYKPLPKQIAGNYSVSNTESEGNCKIDIKISYVKGEYLYFLKTDKRKRNGKIYFSRSEDGNYITFSGLPGDENQGDLQGLLNEGKISIQNYGNSMNEYVRLSECGDKYIHLVKK</sequence>
<evidence type="ECO:0008006" key="3">
    <source>
        <dbReference type="Google" id="ProtNLM"/>
    </source>
</evidence>
<dbReference type="EMBL" id="JAPWGM010000004">
    <property type="protein sequence ID" value="MCZ4244897.1"/>
    <property type="molecule type" value="Genomic_DNA"/>
</dbReference>
<keyword evidence="2" id="KW-1185">Reference proteome</keyword>
<evidence type="ECO:0000313" key="1">
    <source>
        <dbReference type="EMBL" id="MCZ4244897.1"/>
    </source>
</evidence>
<evidence type="ECO:0000313" key="2">
    <source>
        <dbReference type="Proteomes" id="UP001144347"/>
    </source>
</evidence>
<reference evidence="1" key="1">
    <citation type="submission" date="2022-12" db="EMBL/GenBank/DDBJ databases">
        <title>Genome sequence of HCMS5-2.</title>
        <authorList>
            <person name="Woo H."/>
        </authorList>
    </citation>
    <scope>NUCLEOTIDE SEQUENCE</scope>
    <source>
        <strain evidence="1">HCMS5-2</strain>
    </source>
</reference>
<comment type="caution">
    <text evidence="1">The sequence shown here is derived from an EMBL/GenBank/DDBJ whole genome shotgun (WGS) entry which is preliminary data.</text>
</comment>
<accession>A0ABT4LAE0</accession>
<dbReference type="RefSeq" id="WP_269427950.1">
    <property type="nucleotide sequence ID" value="NZ_JAPWGM010000004.1"/>
</dbReference>
<name>A0ABT4LAE0_9SPHI</name>